<accession>A0A1J5SN51</accession>
<dbReference type="AlphaFoldDB" id="A0A1J5SN51"/>
<evidence type="ECO:0000256" key="1">
    <source>
        <dbReference type="ARBA" id="ARBA00022448"/>
    </source>
</evidence>
<dbReference type="CDD" id="cd02947">
    <property type="entry name" value="TRX_family"/>
    <property type="match status" value="1"/>
</dbReference>
<organism evidence="6">
    <name type="scientific">mine drainage metagenome</name>
    <dbReference type="NCBI Taxonomy" id="410659"/>
    <lineage>
        <taxon>unclassified sequences</taxon>
        <taxon>metagenomes</taxon>
        <taxon>ecological metagenomes</taxon>
    </lineage>
</organism>
<dbReference type="PRINTS" id="PR00421">
    <property type="entry name" value="THIOREDOXIN"/>
</dbReference>
<comment type="caution">
    <text evidence="6">The sequence shown here is derived from an EMBL/GenBank/DDBJ whole genome shotgun (WGS) entry which is preliminary data.</text>
</comment>
<keyword evidence="3" id="KW-1015">Disulfide bond</keyword>
<feature type="domain" description="Thioredoxin" evidence="5">
    <location>
        <begin position="1"/>
        <end position="114"/>
    </location>
</feature>
<dbReference type="EMBL" id="MLJW01000083">
    <property type="protein sequence ID" value="OIR01494.1"/>
    <property type="molecule type" value="Genomic_DNA"/>
</dbReference>
<dbReference type="GO" id="GO:0015035">
    <property type="term" value="F:protein-disulfide reductase activity"/>
    <property type="evidence" value="ECO:0007669"/>
    <property type="project" value="InterPro"/>
</dbReference>
<dbReference type="InterPro" id="IPR017937">
    <property type="entry name" value="Thioredoxin_CS"/>
</dbReference>
<keyword evidence="1" id="KW-0813">Transport</keyword>
<dbReference type="InterPro" id="IPR013766">
    <property type="entry name" value="Thioredoxin_domain"/>
</dbReference>
<evidence type="ECO:0000256" key="4">
    <source>
        <dbReference type="ARBA" id="ARBA00023284"/>
    </source>
</evidence>
<dbReference type="GO" id="GO:0045454">
    <property type="term" value="P:cell redox homeostasis"/>
    <property type="evidence" value="ECO:0007669"/>
    <property type="project" value="TreeGrafter"/>
</dbReference>
<evidence type="ECO:0000256" key="2">
    <source>
        <dbReference type="ARBA" id="ARBA00022982"/>
    </source>
</evidence>
<keyword evidence="4" id="KW-0676">Redox-active center</keyword>
<proteinExistence type="predicted"/>
<dbReference type="FunFam" id="3.40.30.10:FF:000001">
    <property type="entry name" value="Thioredoxin"/>
    <property type="match status" value="1"/>
</dbReference>
<evidence type="ECO:0000259" key="5">
    <source>
        <dbReference type="PROSITE" id="PS51352"/>
    </source>
</evidence>
<name>A0A1J5SN51_9ZZZZ</name>
<gene>
    <name evidence="6" type="ORF">GALL_163950</name>
</gene>
<evidence type="ECO:0000313" key="6">
    <source>
        <dbReference type="EMBL" id="OIR01494.1"/>
    </source>
</evidence>
<dbReference type="PANTHER" id="PTHR45663">
    <property type="entry name" value="GEO12009P1"/>
    <property type="match status" value="1"/>
</dbReference>
<dbReference type="PIRSF" id="PIRSF000077">
    <property type="entry name" value="Thioredoxin"/>
    <property type="match status" value="1"/>
</dbReference>
<dbReference type="InterPro" id="IPR036249">
    <property type="entry name" value="Thioredoxin-like_sf"/>
</dbReference>
<sequence>MSTLASHPVSVSVANFATDVLEASLHQPVLVDFWADWCGPCRAMAPALDEIAAERAGAAVLAKVDVDASPSLLASHGIHSIPTLLIYSQGRVVDRMTGIWPKSEILRRLDVAAAADRAVSS</sequence>
<dbReference type="Gene3D" id="3.40.30.10">
    <property type="entry name" value="Glutaredoxin"/>
    <property type="match status" value="1"/>
</dbReference>
<dbReference type="PROSITE" id="PS51352">
    <property type="entry name" value="THIOREDOXIN_2"/>
    <property type="match status" value="1"/>
</dbReference>
<dbReference type="Pfam" id="PF00085">
    <property type="entry name" value="Thioredoxin"/>
    <property type="match status" value="1"/>
</dbReference>
<keyword evidence="2" id="KW-0249">Electron transport</keyword>
<reference evidence="6" key="1">
    <citation type="submission" date="2016-10" db="EMBL/GenBank/DDBJ databases">
        <title>Sequence of Gallionella enrichment culture.</title>
        <authorList>
            <person name="Poehlein A."/>
            <person name="Muehling M."/>
            <person name="Daniel R."/>
        </authorList>
    </citation>
    <scope>NUCLEOTIDE SEQUENCE</scope>
</reference>
<evidence type="ECO:0000256" key="3">
    <source>
        <dbReference type="ARBA" id="ARBA00023157"/>
    </source>
</evidence>
<dbReference type="PROSITE" id="PS00194">
    <property type="entry name" value="THIOREDOXIN_1"/>
    <property type="match status" value="1"/>
</dbReference>
<protein>
    <submittedName>
        <fullName evidence="6">Thioredoxin C-1</fullName>
    </submittedName>
</protein>
<dbReference type="GO" id="GO:0005829">
    <property type="term" value="C:cytosol"/>
    <property type="evidence" value="ECO:0007669"/>
    <property type="project" value="TreeGrafter"/>
</dbReference>
<dbReference type="PANTHER" id="PTHR45663:SF11">
    <property type="entry name" value="GEO12009P1"/>
    <property type="match status" value="1"/>
</dbReference>
<dbReference type="InterPro" id="IPR005746">
    <property type="entry name" value="Thioredoxin"/>
</dbReference>
<dbReference type="SUPFAM" id="SSF52833">
    <property type="entry name" value="Thioredoxin-like"/>
    <property type="match status" value="1"/>
</dbReference>
<dbReference type="NCBIfam" id="TIGR01068">
    <property type="entry name" value="thioredoxin"/>
    <property type="match status" value="1"/>
</dbReference>